<comment type="subcellular location">
    <subcellularLocation>
        <location evidence="3">Cytoplasm</location>
    </subcellularLocation>
</comment>
<name>A0A6G9AFC7_9BRAD</name>
<dbReference type="GO" id="GO:0016151">
    <property type="term" value="F:nickel cation binding"/>
    <property type="evidence" value="ECO:0007669"/>
    <property type="project" value="UniProtKB-UniRule"/>
</dbReference>
<dbReference type="EMBL" id="CP050066">
    <property type="protein sequence ID" value="QIP11019.2"/>
    <property type="molecule type" value="Genomic_DNA"/>
</dbReference>
<evidence type="ECO:0000256" key="2">
    <source>
        <dbReference type="ARBA" id="ARBA00023186"/>
    </source>
</evidence>
<dbReference type="Gene3D" id="1.10.4190.10">
    <property type="entry name" value="Urease accessory protein UreF"/>
    <property type="match status" value="1"/>
</dbReference>
<dbReference type="GO" id="GO:0005737">
    <property type="term" value="C:cytoplasm"/>
    <property type="evidence" value="ECO:0007669"/>
    <property type="project" value="UniProtKB-SubCell"/>
</dbReference>
<comment type="function">
    <text evidence="3">Required for maturation of urease via the functional incorporation of the urease nickel metallocenter.</text>
</comment>
<dbReference type="InterPro" id="IPR002639">
    <property type="entry name" value="UreF"/>
</dbReference>
<reference evidence="4 5" key="1">
    <citation type="journal article" date="2020" name="Int. J. Syst. Evol. Microbiol.">
        <title>Description and complete genome sequences of Bradyrhizobium symbiodeficiens sp. nov., a non-symbiotic bacterium associated with legumes native to Canada.</title>
        <authorList>
            <person name="Bromfield E.S.P."/>
            <person name="Cloutier S."/>
            <person name="Nguyen H.D.T."/>
        </authorList>
    </citation>
    <scope>NUCLEOTIDE SEQUENCE [LARGE SCALE GENOMIC DNA]</scope>
    <source>
        <strain evidence="4 5">101S1MB</strain>
    </source>
</reference>
<comment type="subunit">
    <text evidence="3">UreD, UreF and UreG form a complex that acts as a GTP-hydrolysis-dependent molecular chaperone, activating the urease apoprotein by helping to assemble the nickel containing metallocenter of UreC. The UreE protein probably delivers the nickel.</text>
</comment>
<gene>
    <name evidence="3" type="primary">ureF</name>
    <name evidence="4" type="ORF">HAV00_23900</name>
</gene>
<keyword evidence="3" id="KW-0963">Cytoplasm</keyword>
<evidence type="ECO:0000256" key="3">
    <source>
        <dbReference type="HAMAP-Rule" id="MF_01385"/>
    </source>
</evidence>
<dbReference type="PIRSF" id="PIRSF009467">
    <property type="entry name" value="Ureas_acces_UreF"/>
    <property type="match status" value="1"/>
</dbReference>
<dbReference type="HAMAP" id="MF_01385">
    <property type="entry name" value="UreF"/>
    <property type="match status" value="1"/>
</dbReference>
<dbReference type="Proteomes" id="UP000500895">
    <property type="component" value="Chromosome"/>
</dbReference>
<evidence type="ECO:0000256" key="1">
    <source>
        <dbReference type="ARBA" id="ARBA00022988"/>
    </source>
</evidence>
<sequence length="226" mass="24188">MLFDRTQALALLQLGDSAYPAGGFAFSWGIEGLAADGMLAGRKELDCTIADQLVRRWATMDRILLRRAFQASNCDSIAEVDRLAEAGTPSAEMRDGSRRAGRALLGVWVRLEGPLSIEYRDRVSTDARLGHLPIVQAVVGRDAGFSLDAAELVSGWTLVTGLVSAAVRLGIIGHIEAQQSQAAARGLLAELLADTPGTDAEPASFTPFIDIAVSRGPLRHVRMFTT</sequence>
<keyword evidence="2 3" id="KW-0143">Chaperone</keyword>
<dbReference type="PANTHER" id="PTHR33620">
    <property type="entry name" value="UREASE ACCESSORY PROTEIN F"/>
    <property type="match status" value="1"/>
</dbReference>
<organism evidence="4 5">
    <name type="scientific">Bradyrhizobium symbiodeficiens</name>
    <dbReference type="NCBI Taxonomy" id="1404367"/>
    <lineage>
        <taxon>Bacteria</taxon>
        <taxon>Pseudomonadati</taxon>
        <taxon>Pseudomonadota</taxon>
        <taxon>Alphaproteobacteria</taxon>
        <taxon>Hyphomicrobiales</taxon>
        <taxon>Nitrobacteraceae</taxon>
        <taxon>Bradyrhizobium</taxon>
    </lineage>
</organism>
<comment type="similarity">
    <text evidence="3">Belongs to the UreF family.</text>
</comment>
<proteinExistence type="inferred from homology"/>
<accession>A0A6G9AFC7</accession>
<evidence type="ECO:0000313" key="5">
    <source>
        <dbReference type="Proteomes" id="UP000500895"/>
    </source>
</evidence>
<protein>
    <recommendedName>
        <fullName evidence="3">Urease accessory protein UreF</fullName>
    </recommendedName>
</protein>
<dbReference type="RefSeq" id="WP_244637416.1">
    <property type="nucleotide sequence ID" value="NZ_CP050066.2"/>
</dbReference>
<dbReference type="PANTHER" id="PTHR33620:SF1">
    <property type="entry name" value="UREASE ACCESSORY PROTEIN F"/>
    <property type="match status" value="1"/>
</dbReference>
<dbReference type="InterPro" id="IPR038277">
    <property type="entry name" value="UreF_sf"/>
</dbReference>
<evidence type="ECO:0000313" key="4">
    <source>
        <dbReference type="EMBL" id="QIP11019.2"/>
    </source>
</evidence>
<dbReference type="Pfam" id="PF01730">
    <property type="entry name" value="UreF"/>
    <property type="match status" value="1"/>
</dbReference>
<dbReference type="AlphaFoldDB" id="A0A6G9AFC7"/>
<keyword evidence="1 3" id="KW-0996">Nickel insertion</keyword>